<reference evidence="1 2" key="1">
    <citation type="submission" date="2014-08" db="EMBL/GenBank/DDBJ databases">
        <title>Complete genome of a marine bacteria Jeotgalibacillus malaysiensis.</title>
        <authorList>
            <person name="Yaakop A.S."/>
            <person name="Chan K.-G."/>
            <person name="Goh K.M."/>
        </authorList>
    </citation>
    <scope>NUCLEOTIDE SEQUENCE [LARGE SCALE GENOMIC DNA]</scope>
    <source>
        <strain evidence="1 2">D5</strain>
        <plasmid evidence="2">Plasmid</plasmid>
    </source>
</reference>
<dbReference type="KEGG" id="jeo:JMA_43970"/>
<geneLocation type="plasmid" evidence="2"/>
<dbReference type="EMBL" id="CP009417">
    <property type="protein sequence ID" value="AJD93714.1"/>
    <property type="molecule type" value="Genomic_DNA"/>
</dbReference>
<evidence type="ECO:0000313" key="2">
    <source>
        <dbReference type="Proteomes" id="UP000031449"/>
    </source>
</evidence>
<dbReference type="AlphaFoldDB" id="A0A0B5B0N9"/>
<dbReference type="Proteomes" id="UP000031449">
    <property type="component" value="Plasmid unnamed"/>
</dbReference>
<accession>A0A0B5B0N9</accession>
<proteinExistence type="predicted"/>
<protein>
    <submittedName>
        <fullName evidence="1">Uncharacterized protein</fullName>
    </submittedName>
</protein>
<evidence type="ECO:0000313" key="1">
    <source>
        <dbReference type="EMBL" id="AJD93714.1"/>
    </source>
</evidence>
<keyword evidence="2" id="KW-1185">Reference proteome</keyword>
<dbReference type="BioCyc" id="JESP1508404:G14D9-13720-MONOMER"/>
<keyword evidence="1" id="KW-0614">Plasmid</keyword>
<name>A0A0B5B0N9_9BACL</name>
<gene>
    <name evidence="1" type="ORF">JMA_43970</name>
</gene>
<sequence length="240" mass="26944">MKAKDILTFSTYRGNTTVSNCIFLVQAGTTSQEAENKLRKAVLEFLSTDKGTEEVRQTCQDFNWGDALNTVPDEFYRKQGVDVLDGTPALITGNETNVDVNHDEVLLHPGYPTIVKELDTLNIVKLYASHEDGTYGDIYSQKWDYLENYDEDELMVGYGVSDPLTGFLVDESADFYETLEEAEAFALSMGAKPVINVFEGEGIESTFSHQGNDTNGKMLKFEREIESEVEIVKDNPFPSW</sequence>
<organism evidence="1 2">
    <name type="scientific">Jeotgalibacillus malaysiensis</name>
    <dbReference type="NCBI Taxonomy" id="1508404"/>
    <lineage>
        <taxon>Bacteria</taxon>
        <taxon>Bacillati</taxon>
        <taxon>Bacillota</taxon>
        <taxon>Bacilli</taxon>
        <taxon>Bacillales</taxon>
        <taxon>Caryophanaceae</taxon>
        <taxon>Jeotgalibacillus</taxon>
    </lineage>
</organism>
<dbReference type="HOGENOM" id="CLU_1155212_0_0_9"/>
<dbReference type="OrthoDB" id="10019589at2"/>